<dbReference type="Proteomes" id="UP000249645">
    <property type="component" value="Unassembled WGS sequence"/>
</dbReference>
<proteinExistence type="predicted"/>
<dbReference type="InterPro" id="IPR007431">
    <property type="entry name" value="ACP_PD"/>
</dbReference>
<comment type="caution">
    <text evidence="4">The sequence shown here is derived from an EMBL/GenBank/DDBJ whole genome shotgun (WGS) entry which is preliminary data.</text>
</comment>
<evidence type="ECO:0000313" key="5">
    <source>
        <dbReference type="Proteomes" id="UP000249645"/>
    </source>
</evidence>
<dbReference type="PANTHER" id="PTHR38764">
    <property type="entry name" value="ACYL CARRIER PROTEIN PHOSPHODIESTERASE"/>
    <property type="match status" value="1"/>
</dbReference>
<gene>
    <name evidence="4" type="ORF">DI598_13400</name>
</gene>
<dbReference type="AlphaFoldDB" id="A0A2W5GTQ6"/>
<dbReference type="PANTHER" id="PTHR38764:SF1">
    <property type="entry name" value="ACYL CARRIER PROTEIN PHOSPHODIESTERASE"/>
    <property type="match status" value="1"/>
</dbReference>
<sequence length="199" mass="23465">MNFLAHVYFSYSQPGLLIGNMIGDFVKGNQYLQYSESIQKGILLHRQIDTFTDAHPTVLETKQIFRDAVGRYDGAFLDVSYDYYLANDPNILCESEWRLMTQQAYATVDMHITSLPQAFKQMFSYMENGDWLFNYRYAWQIKKSFTGLARRAKYLDEKVNPFASFEKNFGLIEKSFESFFPELETFVLDWIRKNHITLQ</sequence>
<name>A0A2W5GTQ6_9SPHI</name>
<reference evidence="4 5" key="1">
    <citation type="submission" date="2017-11" db="EMBL/GenBank/DDBJ databases">
        <title>Infants hospitalized years apart are colonized by the same room-sourced microbial strains.</title>
        <authorList>
            <person name="Brooks B."/>
            <person name="Olm M.R."/>
            <person name="Firek B.A."/>
            <person name="Baker R."/>
            <person name="Thomas B.C."/>
            <person name="Morowitz M.J."/>
            <person name="Banfield J.F."/>
        </authorList>
    </citation>
    <scope>NUCLEOTIDE SEQUENCE [LARGE SCALE GENOMIC DNA]</scope>
    <source>
        <strain evidence="4">S2_009_000_R2_76</strain>
    </source>
</reference>
<dbReference type="GO" id="GO:0006633">
    <property type="term" value="P:fatty acid biosynthetic process"/>
    <property type="evidence" value="ECO:0007669"/>
    <property type="project" value="InterPro"/>
</dbReference>
<keyword evidence="2" id="KW-0378">Hydrolase</keyword>
<keyword evidence="1" id="KW-0444">Lipid biosynthesis</keyword>
<evidence type="ECO:0000256" key="2">
    <source>
        <dbReference type="ARBA" id="ARBA00022801"/>
    </source>
</evidence>
<evidence type="ECO:0000313" key="4">
    <source>
        <dbReference type="EMBL" id="PZP45319.1"/>
    </source>
</evidence>
<accession>A0A2W5GTQ6</accession>
<organism evidence="4 5">
    <name type="scientific">Pseudopedobacter saltans</name>
    <dbReference type="NCBI Taxonomy" id="151895"/>
    <lineage>
        <taxon>Bacteria</taxon>
        <taxon>Pseudomonadati</taxon>
        <taxon>Bacteroidota</taxon>
        <taxon>Sphingobacteriia</taxon>
        <taxon>Sphingobacteriales</taxon>
        <taxon>Sphingobacteriaceae</taxon>
        <taxon>Pseudopedobacter</taxon>
    </lineage>
</organism>
<protein>
    <submittedName>
        <fullName evidence="4">DUF479 domain-containing protein</fullName>
    </submittedName>
</protein>
<evidence type="ECO:0000256" key="3">
    <source>
        <dbReference type="ARBA" id="ARBA00023098"/>
    </source>
</evidence>
<evidence type="ECO:0000256" key="1">
    <source>
        <dbReference type="ARBA" id="ARBA00022516"/>
    </source>
</evidence>
<dbReference type="EMBL" id="QFOI01000271">
    <property type="protein sequence ID" value="PZP45319.1"/>
    <property type="molecule type" value="Genomic_DNA"/>
</dbReference>
<keyword evidence="3" id="KW-0443">Lipid metabolism</keyword>
<dbReference type="Pfam" id="PF04336">
    <property type="entry name" value="ACP_PD"/>
    <property type="match status" value="1"/>
</dbReference>
<dbReference type="GO" id="GO:0008770">
    <property type="term" value="F:[acyl-carrier-protein] phosphodiesterase activity"/>
    <property type="evidence" value="ECO:0007669"/>
    <property type="project" value="InterPro"/>
</dbReference>